<dbReference type="RefSeq" id="WP_188810624.1">
    <property type="nucleotide sequence ID" value="NZ_BAAAWV010000001.1"/>
</dbReference>
<dbReference type="InterPro" id="IPR004675">
    <property type="entry name" value="AhpD_core"/>
</dbReference>
<sequence>MTATTKHIFLDKQHPAVWRALNGLGLKVKEAAQEAGMEPRTMELLHVRISQLNGCAYCLDLHVRDAVQAGESPQRLAVLPAWRDTALFTEKERAALALAESITSLPGHGSQEQEEAYAREHLTEEEFSVVSWLAIAMNAFNRVSITSHHPVRKER</sequence>
<dbReference type="SUPFAM" id="SSF69118">
    <property type="entry name" value="AhpD-like"/>
    <property type="match status" value="1"/>
</dbReference>
<gene>
    <name evidence="2" type="ORF">GCM10011577_19930</name>
</gene>
<dbReference type="EMBL" id="BMKU01000005">
    <property type="protein sequence ID" value="GGG96733.1"/>
    <property type="molecule type" value="Genomic_DNA"/>
</dbReference>
<proteinExistence type="predicted"/>
<dbReference type="Proteomes" id="UP000596938">
    <property type="component" value="Unassembled WGS sequence"/>
</dbReference>
<dbReference type="Gene3D" id="1.20.1290.10">
    <property type="entry name" value="AhpD-like"/>
    <property type="match status" value="1"/>
</dbReference>
<dbReference type="PANTHER" id="PTHR35446:SF2">
    <property type="entry name" value="CARBOXYMUCONOLACTONE DECARBOXYLASE-LIKE DOMAIN-CONTAINING PROTEIN"/>
    <property type="match status" value="1"/>
</dbReference>
<name>A0ABQ1XL56_9MICC</name>
<evidence type="ECO:0000313" key="2">
    <source>
        <dbReference type="EMBL" id="GGG96733.1"/>
    </source>
</evidence>
<protein>
    <submittedName>
        <fullName evidence="2">Alkyl hydroperoxide reductase AhpD</fullName>
    </submittedName>
</protein>
<keyword evidence="3" id="KW-1185">Reference proteome</keyword>
<organism evidence="2 3">
    <name type="scientific">Pseudarthrobacter polychromogenes</name>
    <dbReference type="NCBI Taxonomy" id="1676"/>
    <lineage>
        <taxon>Bacteria</taxon>
        <taxon>Bacillati</taxon>
        <taxon>Actinomycetota</taxon>
        <taxon>Actinomycetes</taxon>
        <taxon>Micrococcales</taxon>
        <taxon>Micrococcaceae</taxon>
        <taxon>Pseudarthrobacter</taxon>
    </lineage>
</organism>
<dbReference type="PANTHER" id="PTHR35446">
    <property type="entry name" value="SI:CH211-175M2.5"/>
    <property type="match status" value="1"/>
</dbReference>
<feature type="domain" description="Carboxymuconolactone decarboxylase-like" evidence="1">
    <location>
        <begin position="22"/>
        <end position="100"/>
    </location>
</feature>
<dbReference type="NCBIfam" id="TIGR00778">
    <property type="entry name" value="ahpD_dom"/>
    <property type="match status" value="1"/>
</dbReference>
<dbReference type="InterPro" id="IPR003779">
    <property type="entry name" value="CMD-like"/>
</dbReference>
<evidence type="ECO:0000259" key="1">
    <source>
        <dbReference type="Pfam" id="PF02627"/>
    </source>
</evidence>
<dbReference type="Pfam" id="PF02627">
    <property type="entry name" value="CMD"/>
    <property type="match status" value="1"/>
</dbReference>
<accession>A0ABQ1XL56</accession>
<evidence type="ECO:0000313" key="3">
    <source>
        <dbReference type="Proteomes" id="UP000596938"/>
    </source>
</evidence>
<dbReference type="InterPro" id="IPR029032">
    <property type="entry name" value="AhpD-like"/>
</dbReference>
<reference evidence="3" key="1">
    <citation type="journal article" date="2019" name="Int. J. Syst. Evol. Microbiol.">
        <title>The Global Catalogue of Microorganisms (GCM) 10K type strain sequencing project: providing services to taxonomists for standard genome sequencing and annotation.</title>
        <authorList>
            <consortium name="The Broad Institute Genomics Platform"/>
            <consortium name="The Broad Institute Genome Sequencing Center for Infectious Disease"/>
            <person name="Wu L."/>
            <person name="Ma J."/>
        </authorList>
    </citation>
    <scope>NUCLEOTIDE SEQUENCE [LARGE SCALE GENOMIC DNA]</scope>
    <source>
        <strain evidence="3">CGMCC 1.1927</strain>
    </source>
</reference>
<comment type="caution">
    <text evidence="2">The sequence shown here is derived from an EMBL/GenBank/DDBJ whole genome shotgun (WGS) entry which is preliminary data.</text>
</comment>